<proteinExistence type="predicted"/>
<protein>
    <submittedName>
        <fullName evidence="1">Uncharacterized protein</fullName>
    </submittedName>
</protein>
<organism evidence="1 2">
    <name type="scientific">Exiguobacterium sibiricum (strain DSM 17290 / CCUG 55495 / CIP 109462 / JCM 13490 / 255-15)</name>
    <dbReference type="NCBI Taxonomy" id="262543"/>
    <lineage>
        <taxon>Bacteria</taxon>
        <taxon>Bacillati</taxon>
        <taxon>Bacillota</taxon>
        <taxon>Bacilli</taxon>
        <taxon>Bacillales</taxon>
        <taxon>Bacillales Family XII. Incertae Sedis</taxon>
        <taxon>Exiguobacterium</taxon>
    </lineage>
</organism>
<evidence type="ECO:0000313" key="2">
    <source>
        <dbReference type="Proteomes" id="UP000001681"/>
    </source>
</evidence>
<dbReference type="AlphaFoldDB" id="B1YF86"/>
<sequence length="155" mass="18113">MYTLQGIVEEIAEEPESEQKFSRFFNMDGYIRELAEAKVADGYRLIHEQDFKEVVVQLTCNEEQYDAVWKSRTKIEEDLEEFLGVTGNGYFLEDDYGPEAIEFVLHVLDPSHIVEAVVEYFKEQYDVTQIRMGQAKVHYGRRLIGLYPAGKNFNR</sequence>
<reference evidence="1 2" key="1">
    <citation type="journal article" date="2006" name="Extremophiles">
        <title>Characterization of Exiguobacterium isolates from the Siberian permafrost. Description of Exiguobacterium sibiricum sp. nov.</title>
        <authorList>
            <person name="Rodrigues D.F."/>
            <person name="Goris J."/>
            <person name="Vishnivetskaya T."/>
            <person name="Gilichinsky D."/>
            <person name="Thomashow M.F."/>
            <person name="Tiedje J.M."/>
        </authorList>
    </citation>
    <scope>NUCLEOTIDE SEQUENCE [LARGE SCALE GENOMIC DNA]</scope>
    <source>
        <strain evidence="2">DSM 17290 / CIP 109462 / JCM 13490 / 255-15</strain>
    </source>
</reference>
<dbReference type="Proteomes" id="UP000001681">
    <property type="component" value="Chromosome"/>
</dbReference>
<evidence type="ECO:0000313" key="1">
    <source>
        <dbReference type="EMBL" id="ACB60762.1"/>
    </source>
</evidence>
<reference evidence="1 2" key="2">
    <citation type="journal article" date="2008" name="BMC Genomics">
        <title>Architecture of thermal adaptation in an Exiguobacterium sibiricum strain isolated from 3 million year old permafrost: a genome and transcriptome approach.</title>
        <authorList>
            <person name="Rodrigues D.F."/>
            <person name="Ivanova N."/>
            <person name="He Z."/>
            <person name="Huebner M."/>
            <person name="Zhou J."/>
            <person name="Tiedje J.M."/>
        </authorList>
    </citation>
    <scope>NUCLEOTIDE SEQUENCE [LARGE SCALE GENOMIC DNA]</scope>
    <source>
        <strain evidence="2">DSM 17290 / CIP 109462 / JCM 13490 / 255-15</strain>
    </source>
</reference>
<dbReference type="STRING" id="262543.Exig_1289"/>
<dbReference type="RefSeq" id="WP_012370183.1">
    <property type="nucleotide sequence ID" value="NC_010556.1"/>
</dbReference>
<name>B1YF86_EXIS2</name>
<dbReference type="EMBL" id="CP001022">
    <property type="protein sequence ID" value="ACB60762.1"/>
    <property type="molecule type" value="Genomic_DNA"/>
</dbReference>
<accession>B1YF86</accession>
<dbReference type="OrthoDB" id="2355813at2"/>
<dbReference type="HOGENOM" id="CLU_1692864_0_0_9"/>
<gene>
    <name evidence="1" type="ordered locus">Exig_1289</name>
</gene>
<reference evidence="2" key="3">
    <citation type="submission" date="2008-04" db="EMBL/GenBank/DDBJ databases">
        <title>Complete sequence of chromosome of Exiguobacterium sibiricum 255-15.</title>
        <authorList>
            <consortium name="US DOE Joint Genome Institute"/>
            <person name="Copeland A."/>
            <person name="Lucas S."/>
            <person name="Lapidus A."/>
            <person name="Glavina del Rio T."/>
            <person name="Dalin E."/>
            <person name="Tice H."/>
            <person name="Bruce D."/>
            <person name="Goodwin L."/>
            <person name="Pitluck S."/>
            <person name="Kiss H."/>
            <person name="Chertkov O."/>
            <person name="Monk C."/>
            <person name="Brettin T."/>
            <person name="Detter J.C."/>
            <person name="Han C."/>
            <person name="Kuske C.R."/>
            <person name="Schmutz J."/>
            <person name="Larimer F."/>
            <person name="Land M."/>
            <person name="Hauser L."/>
            <person name="Kyrpides N."/>
            <person name="Mikhailova N."/>
            <person name="Vishnivetskaya T."/>
            <person name="Rodrigues D.F."/>
            <person name="Gilichinsky D."/>
            <person name="Tiedje J."/>
            <person name="Richardson P."/>
        </authorList>
    </citation>
    <scope>NUCLEOTIDE SEQUENCE [LARGE SCALE GENOMIC DNA]</scope>
    <source>
        <strain evidence="2">DSM 17290 / CIP 109462 / JCM 13490 / 255-15</strain>
    </source>
</reference>
<keyword evidence="2" id="KW-1185">Reference proteome</keyword>
<dbReference type="KEGG" id="esi:Exig_1289"/>